<proteinExistence type="predicted"/>
<keyword evidence="2" id="KW-1185">Reference proteome</keyword>
<sequence>MRSADQNKPLVTIHCRILSFLASLTGPLQTDFSGQNKQYTHWIYAQPLCSVYKPTSSSFMDPIDKGSVGEEEATTLDIRSVKDLLDNSDYYYLDVRTVEEYKKGHVDVAKILNIPYMFNTPQGRVKNPDFLKEVASLCKKDDHLIVGCQSGVRSLYATNDLLSAGFTDVINMGGGYQAWKQDGLKVKVDGKPEEKPQHHPEL</sequence>
<evidence type="ECO:0000313" key="1">
    <source>
        <dbReference type="EMBL" id="KAJ4714181.1"/>
    </source>
</evidence>
<gene>
    <name evidence="1" type="ORF">OWV82_012705</name>
</gene>
<protein>
    <submittedName>
        <fullName evidence="1">Rhodanese-like domain-containing protein</fullName>
    </submittedName>
</protein>
<reference evidence="1 2" key="1">
    <citation type="journal article" date="2023" name="Science">
        <title>Complex scaffold remodeling in plant triterpene biosynthesis.</title>
        <authorList>
            <person name="De La Pena R."/>
            <person name="Hodgson H."/>
            <person name="Liu J.C."/>
            <person name="Stephenson M.J."/>
            <person name="Martin A.C."/>
            <person name="Owen C."/>
            <person name="Harkess A."/>
            <person name="Leebens-Mack J."/>
            <person name="Jimenez L.E."/>
            <person name="Osbourn A."/>
            <person name="Sattely E.S."/>
        </authorList>
    </citation>
    <scope>NUCLEOTIDE SEQUENCE [LARGE SCALE GENOMIC DNA]</scope>
    <source>
        <strain evidence="2">cv. JPN11</strain>
        <tissue evidence="1">Leaf</tissue>
    </source>
</reference>
<evidence type="ECO:0000313" key="2">
    <source>
        <dbReference type="Proteomes" id="UP001164539"/>
    </source>
</evidence>
<dbReference type="EMBL" id="CM051400">
    <property type="protein sequence ID" value="KAJ4714181.1"/>
    <property type="molecule type" value="Genomic_DNA"/>
</dbReference>
<accession>A0ACC1XSN8</accession>
<comment type="caution">
    <text evidence="1">The sequence shown here is derived from an EMBL/GenBank/DDBJ whole genome shotgun (WGS) entry which is preliminary data.</text>
</comment>
<name>A0ACC1XSN8_MELAZ</name>
<organism evidence="1 2">
    <name type="scientific">Melia azedarach</name>
    <name type="common">Chinaberry tree</name>
    <dbReference type="NCBI Taxonomy" id="155640"/>
    <lineage>
        <taxon>Eukaryota</taxon>
        <taxon>Viridiplantae</taxon>
        <taxon>Streptophyta</taxon>
        <taxon>Embryophyta</taxon>
        <taxon>Tracheophyta</taxon>
        <taxon>Spermatophyta</taxon>
        <taxon>Magnoliopsida</taxon>
        <taxon>eudicotyledons</taxon>
        <taxon>Gunneridae</taxon>
        <taxon>Pentapetalae</taxon>
        <taxon>rosids</taxon>
        <taxon>malvids</taxon>
        <taxon>Sapindales</taxon>
        <taxon>Meliaceae</taxon>
        <taxon>Melia</taxon>
    </lineage>
</organism>
<dbReference type="Proteomes" id="UP001164539">
    <property type="component" value="Chromosome 7"/>
</dbReference>